<feature type="transmembrane region" description="Helical" evidence="9">
    <location>
        <begin position="350"/>
        <end position="371"/>
    </location>
</feature>
<dbReference type="PANTHER" id="PTHR23535">
    <property type="entry name" value="SUGAR EFFLUX TRANSPORTER A-RELATED"/>
    <property type="match status" value="1"/>
</dbReference>
<keyword evidence="7 9" id="KW-1133">Transmembrane helix</keyword>
<evidence type="ECO:0000256" key="5">
    <source>
        <dbReference type="ARBA" id="ARBA00022597"/>
    </source>
</evidence>
<feature type="transmembrane region" description="Helical" evidence="9">
    <location>
        <begin position="323"/>
        <end position="344"/>
    </location>
</feature>
<reference evidence="11 12" key="1">
    <citation type="submission" date="2022-10" db="EMBL/GenBank/DDBJ databases">
        <title>Alteromonas sp. chi3 Genome sequencing.</title>
        <authorList>
            <person name="Park S."/>
        </authorList>
    </citation>
    <scope>NUCLEOTIDE SEQUENCE [LARGE SCALE GENOMIC DNA]</scope>
    <source>
        <strain evidence="12">chi3</strain>
    </source>
</reference>
<dbReference type="InterPro" id="IPR020846">
    <property type="entry name" value="MFS_dom"/>
</dbReference>
<keyword evidence="4" id="KW-1003">Cell membrane</keyword>
<evidence type="ECO:0000256" key="2">
    <source>
        <dbReference type="ARBA" id="ARBA00006523"/>
    </source>
</evidence>
<feature type="transmembrane region" description="Helical" evidence="9">
    <location>
        <begin position="34"/>
        <end position="54"/>
    </location>
</feature>
<comment type="subcellular location">
    <subcellularLocation>
        <location evidence="1">Cell membrane</location>
        <topology evidence="1">Multi-pass membrane protein</topology>
    </subcellularLocation>
</comment>
<dbReference type="PANTHER" id="PTHR23535:SF2">
    <property type="entry name" value="SUGAR EFFLUX TRANSPORTER A-RELATED"/>
    <property type="match status" value="1"/>
</dbReference>
<comment type="similarity">
    <text evidence="2">Belongs to the major facilitator superfamily. Set transporter family.</text>
</comment>
<gene>
    <name evidence="11" type="ORF">OIK42_02810</name>
</gene>
<dbReference type="Gene3D" id="1.20.1250.20">
    <property type="entry name" value="MFS general substrate transporter like domains"/>
    <property type="match status" value="2"/>
</dbReference>
<keyword evidence="6 9" id="KW-0812">Transmembrane</keyword>
<feature type="transmembrane region" description="Helical" evidence="9">
    <location>
        <begin position="197"/>
        <end position="216"/>
    </location>
</feature>
<proteinExistence type="inferred from homology"/>
<sequence>MFFILSMLTGLIGSFVNPLMSLFIVEGLHSPPAYIGMYTVAVTLAGLVFSQWLGTLADKGISARKMFMIAVSGMAAALLVFANTSSFWVVLVAGVILFSMGNAAIPQVLTLGRQWAVQQPDVNLAQFNARLRAAISFAWIGGPPLGYALAAGVDFDRSFYMAAFFALVALCFAAVFIPEVATSSPQASNHRTQKTPAYFWLMVLAITFGSVGNIMYSSALPLYVINELGFATHTPGIFMGLVACLEIPVMLYAGKLAHKRNKIKMFGVAFGCAMVFYIGVFFATQVWQLIALQFINALFYGVFAGLGLTILQDQLPARIGFTAAVYSNAIKVGMMLGTTATGVLAQFFSFRFATIGAFCAAGAALSCLLLFNYRKNLARNAGPNHISGNAGSGQLAGSQVQ</sequence>
<keyword evidence="5" id="KW-0762">Sugar transport</keyword>
<feature type="transmembrane region" description="Helical" evidence="9">
    <location>
        <begin position="236"/>
        <end position="253"/>
    </location>
</feature>
<evidence type="ECO:0000256" key="8">
    <source>
        <dbReference type="ARBA" id="ARBA00023136"/>
    </source>
</evidence>
<dbReference type="PROSITE" id="PS50850">
    <property type="entry name" value="MFS"/>
    <property type="match status" value="1"/>
</dbReference>
<name>A0ABT5KZR0_9ALTE</name>
<evidence type="ECO:0000256" key="9">
    <source>
        <dbReference type="SAM" id="Phobius"/>
    </source>
</evidence>
<evidence type="ECO:0000256" key="3">
    <source>
        <dbReference type="ARBA" id="ARBA00022448"/>
    </source>
</evidence>
<dbReference type="CDD" id="cd17471">
    <property type="entry name" value="MFS_Set"/>
    <property type="match status" value="1"/>
</dbReference>
<evidence type="ECO:0000256" key="7">
    <source>
        <dbReference type="ARBA" id="ARBA00022989"/>
    </source>
</evidence>
<dbReference type="Pfam" id="PF07690">
    <property type="entry name" value="MFS_1"/>
    <property type="match status" value="1"/>
</dbReference>
<evidence type="ECO:0000256" key="4">
    <source>
        <dbReference type="ARBA" id="ARBA00022475"/>
    </source>
</evidence>
<protein>
    <submittedName>
        <fullName evidence="11">Sugar efflux transporter</fullName>
    </submittedName>
</protein>
<keyword evidence="12" id="KW-1185">Reference proteome</keyword>
<accession>A0ABT5KZR0</accession>
<dbReference type="Proteomes" id="UP001218788">
    <property type="component" value="Unassembled WGS sequence"/>
</dbReference>
<comment type="caution">
    <text evidence="11">The sequence shown here is derived from an EMBL/GenBank/DDBJ whole genome shotgun (WGS) entry which is preliminary data.</text>
</comment>
<feature type="transmembrane region" description="Helical" evidence="9">
    <location>
        <begin position="159"/>
        <end position="177"/>
    </location>
</feature>
<evidence type="ECO:0000259" key="10">
    <source>
        <dbReference type="PROSITE" id="PS50850"/>
    </source>
</evidence>
<evidence type="ECO:0000313" key="11">
    <source>
        <dbReference type="EMBL" id="MDC8829686.1"/>
    </source>
</evidence>
<feature type="domain" description="Major facilitator superfamily (MFS) profile" evidence="10">
    <location>
        <begin position="1"/>
        <end position="374"/>
    </location>
</feature>
<keyword evidence="3" id="KW-0813">Transport</keyword>
<dbReference type="EMBL" id="JAQQXP010000001">
    <property type="protein sequence ID" value="MDC8829686.1"/>
    <property type="molecule type" value="Genomic_DNA"/>
</dbReference>
<dbReference type="SUPFAM" id="SSF103473">
    <property type="entry name" value="MFS general substrate transporter"/>
    <property type="match status" value="1"/>
</dbReference>
<dbReference type="InterPro" id="IPR036259">
    <property type="entry name" value="MFS_trans_sf"/>
</dbReference>
<keyword evidence="8 9" id="KW-0472">Membrane</keyword>
<evidence type="ECO:0000313" key="12">
    <source>
        <dbReference type="Proteomes" id="UP001218788"/>
    </source>
</evidence>
<organism evidence="11 12">
    <name type="scientific">Alteromonas gilva</name>
    <dbReference type="NCBI Taxonomy" id="2987522"/>
    <lineage>
        <taxon>Bacteria</taxon>
        <taxon>Pseudomonadati</taxon>
        <taxon>Pseudomonadota</taxon>
        <taxon>Gammaproteobacteria</taxon>
        <taxon>Alteromonadales</taxon>
        <taxon>Alteromonadaceae</taxon>
        <taxon>Alteromonas/Salinimonas group</taxon>
        <taxon>Alteromonas</taxon>
    </lineage>
</organism>
<feature type="transmembrane region" description="Helical" evidence="9">
    <location>
        <begin position="290"/>
        <end position="311"/>
    </location>
</feature>
<feature type="transmembrane region" description="Helical" evidence="9">
    <location>
        <begin position="265"/>
        <end position="284"/>
    </location>
</feature>
<evidence type="ECO:0000256" key="1">
    <source>
        <dbReference type="ARBA" id="ARBA00004651"/>
    </source>
</evidence>
<dbReference type="InterPro" id="IPR011701">
    <property type="entry name" value="MFS"/>
</dbReference>
<evidence type="ECO:0000256" key="6">
    <source>
        <dbReference type="ARBA" id="ARBA00022692"/>
    </source>
</evidence>